<dbReference type="InterPro" id="IPR016035">
    <property type="entry name" value="Acyl_Trfase/lysoPLipase"/>
</dbReference>
<sequence length="2570" mass="278264">MAAQATTDAPPSTQNGTTNGHAEPSASSSSFPVAIVGMSCRFGGDATSPSKLWELCAEGKDSWSPIPTERFDGKSLYDRKKGKLGRHNVLGGYFLKDISSFDAPFYNYPVDMANAMDPQIRMLLESVYESVEDAGIPIHSLAGSNTSVFSGSFGSDYSELTIRDPEVMQPAYKTGNGTAMLSNRISHFYDFRGASMTIDVGCSTGLVAVHQACRSLQSGESDLSIVGAAITLLSPDMFIALGLAGVLGPNGKCFAWDDRAEGYGRGEGVASLVLKPLHAALRDGDVVHAVIRETGLNQDGKTPTITSPSMEAQVAVIEDVYRRAGLSPADVGYVEAHMTGTPSGDPIEAEALARTFGKHRRADDPVIVGSVKPNVGHTEPVSGLAAMIKTVYVLKNRLIPPNLNYLKTNPKIPLDEWHLTVPTSLTPWPADKPLRASINNFGYGGTNAHVIMEAAPETSPTNGASHSNGVDSTNGAVNSAREVDESLVYVVSAKDSVASQGMNKNFAAYIRESIANGTAPLPADLAFTLSERRSLFTWVTAIRAKSLEELADRLDEPDRKGSRATKKPRLGFVFNGQGAQWYGMGRELINAYPVFRAALMEADRILKEYGATWSLHEELLRDDKSTRVHEIRLSQPVSVALQLCLVDLLTSWGITPSAVTSHSSGEIAAAYAVGALTFREALGVVYFRGELAQKHHERLSLDGGMLAAGLSAEKAEEYLQSTSGGVVVVACHNSPDSVTLSGDVPALQEVASRLENDGVFARRLNVPLAYHSHHMVHMAQDYTDSLKEILSPSPEWSGALFASPVTGGILTSPKALTAEHYVQNLTSPVLFTQAFEQMCFGTVASDESQKPAGQDGNVDLIVEIGAHSTLSGPIRQILKERKIPYVSCLKRFVNAVHTMQDTACELVSRGYPVSLSAVNLNEHAKFVPGLPSYAWNHTSTYWIESRAYREYRYKRFPPHELLGTPVSGGNHITPTWRNFLRTSDISWLVEHKLGSDTVLPGAGYVAMAIEAVRLLTDPSESSIQKYKLRDIDIANALTIPDSAQGVEIQLCLRPCNDKELDYKGWYEFELCSVSGTDDSWIQHCKGYVTTEAVSSTKPAATSIEMKAPVSSAFFPAGSKVSNVNPESIFEGLREMSLFHGGVFQNLISSREAENKSITNLAVSPVASECEETYVLHPTTLDSLIQAAYVSIPEVTRENAMVVPRSIGNLIIPRDLKRLAGDKLNAFVTLVKGDKRGAHMKVVAANDDGGDEASAAYLQMDDLYCQAVAQETSDATSSKASPVCSESRWELDILHDIPVSVKESMKIDLNDPDVDFEKKLDRVSYNFISDAVTQLGEDASTETWQSHQKSFYEWMKSVVERGKAGELGAGSQTWSKTNKGLKQRLADDIEAENAAGKLIARVGRSLASIVRGEVAPLELMAEDGLLNQYYEEIPRLKQRSYQHLQKIVEFYAVKNPGANVLEIGARTGAATVHVLEGFAAKSEDGSGTLLGHYDFTDVAESSEEVQSKFAGLGSLINFKQLNLGADPVEQSFVAHSYDLIIAPIVLHTTPDLQKTLSSLQKLLKPGGKLLMIETTKDRLDTQLLFGTLPEWWLSEEPTRQSSPTISVEDWDKILKTSGFTGVDFEIGDCVEPRFQSTNTILATATDAQVPTYPASISIVSGEKSSASQEWLTELTNAISLQTGAAVAVEDFESIQAAANTLYIFTLEMTRPFLDTMDSAAFEKLRSILVNGQGALWLTSGSIVDVKEPLYAQAQGLLRTMKQEDSNKRYVYLDFDTPSSNPWSRDNIRHIVHVLQHSFKTNADSRSIEWEYAVKDSLLHVPRVYPSPSQDIASSETSVDRAPELQPFWQTGRPLVWETAKSGVLSSLYFTDNVAVADTEVPSGVVEIQAQAMGLNFRDVMVALGQIDESLVGHDCAGIITRLGPDTEQSGLQVGDRVCGVMRGRFASNTRALATSVIKIPDDMSWEDAAALPFIFLTSYIALVDIARLQKGERVLIHAGTGGVGQSAIMLAQNIGAEVFVTCSTDEKRNLLIEQYKLDSAHILSSRDASFAPAILAHTAGAGVDVVVNSLSGPLLKATWECMARFGRFVEIGKVDLEAARRLDMTPFGRSAMMAGFDLLQYSEYNGKVVQNGLKELMRLWQERAIRSVYPVTTYPISEMETALRRMQRGTHIGKQVLVPGPEDQVKVVTRSIPKLSLDDPNSTYLIAGGLGGIGQVIAEWMVEKGARNILLTSRNAESHPNAITLINKAYAEGCKIYVRNCDVSSEESLAKLLNDCASTLPPIRGVIQAAMALNDTILELLTFDQWKRSIMPKVAGTVNLHKQLAGLNFFVMLSSIAGVVGHASQSNYAAGNTFQDALARHRNAHGLPAVAIDLGAVGSVGVVAEAGDGMRERIERNLGSSVIPIDRVLRLIEAAIRDPLRKNPDQSQVITGIGEYSSIPDSASIKKDRRFATLLLGSSGSASAVGQAVALTPDEEFKQALAVATPSSAEAVTLVTGALAHKLASLFNVAVAEIDTSLGLSNLGVDSLVAVELRNWLSGVVQAKVTIFEILQSATVKEFAGLVAGRSALIV</sequence>
<feature type="region of interest" description="C-terminal hotdog fold" evidence="6">
    <location>
        <begin position="1118"/>
        <end position="1273"/>
    </location>
</feature>
<dbReference type="InterPro" id="IPR013154">
    <property type="entry name" value="ADH-like_N"/>
</dbReference>
<dbReference type="InterPro" id="IPR042104">
    <property type="entry name" value="PKS_dehydratase_sf"/>
</dbReference>
<dbReference type="GO" id="GO:0031177">
    <property type="term" value="F:phosphopantetheine binding"/>
    <property type="evidence" value="ECO:0007669"/>
    <property type="project" value="InterPro"/>
</dbReference>
<dbReference type="InterPro" id="IPR014043">
    <property type="entry name" value="Acyl_transferase_dom"/>
</dbReference>
<dbReference type="PROSITE" id="PS50075">
    <property type="entry name" value="CARRIER"/>
    <property type="match status" value="1"/>
</dbReference>
<dbReference type="CDD" id="cd05195">
    <property type="entry name" value="enoyl_red"/>
    <property type="match status" value="1"/>
</dbReference>
<dbReference type="Pfam" id="PF08240">
    <property type="entry name" value="ADH_N"/>
    <property type="match status" value="1"/>
</dbReference>
<name>A0A0F8UL27_9EURO</name>
<proteinExistence type="predicted"/>
<dbReference type="InterPro" id="IPR020843">
    <property type="entry name" value="ER"/>
</dbReference>
<dbReference type="SMART" id="SM00823">
    <property type="entry name" value="PKS_PP"/>
    <property type="match status" value="1"/>
</dbReference>
<feature type="region of interest" description="N-terminal hotdog fold" evidence="6">
    <location>
        <begin position="959"/>
        <end position="1095"/>
    </location>
</feature>
<dbReference type="InterPro" id="IPR036291">
    <property type="entry name" value="NAD(P)-bd_dom_sf"/>
</dbReference>
<dbReference type="InterPro" id="IPR056501">
    <property type="entry name" value="NAD-bd_HRPKS_sdrA"/>
</dbReference>
<dbReference type="GO" id="GO:0006633">
    <property type="term" value="P:fatty acid biosynthetic process"/>
    <property type="evidence" value="ECO:0007669"/>
    <property type="project" value="TreeGrafter"/>
</dbReference>
<reference evidence="11 12" key="1">
    <citation type="submission" date="2015-02" db="EMBL/GenBank/DDBJ databases">
        <title>Draft Genome Sequences of Two Closely-Related Aflatoxigenic Aspergillus Species Obtained from the Cote d'Ivoire.</title>
        <authorList>
            <person name="Moore G.G."/>
            <person name="Beltz S.B."/>
            <person name="Mack B.M."/>
        </authorList>
    </citation>
    <scope>NUCLEOTIDE SEQUENCE [LARGE SCALE GENOMIC DNA]</scope>
    <source>
        <strain evidence="11 12">SRRC1468</strain>
    </source>
</reference>
<dbReference type="Pfam" id="PF02801">
    <property type="entry name" value="Ketoacyl-synt_C"/>
    <property type="match status" value="1"/>
</dbReference>
<dbReference type="Gene3D" id="3.90.180.10">
    <property type="entry name" value="Medium-chain alcohol dehydrogenases, catalytic domain"/>
    <property type="match status" value="1"/>
</dbReference>
<dbReference type="Pfam" id="PF00109">
    <property type="entry name" value="ketoacyl-synt"/>
    <property type="match status" value="1"/>
</dbReference>
<evidence type="ECO:0000256" key="1">
    <source>
        <dbReference type="ARBA" id="ARBA00022450"/>
    </source>
</evidence>
<keyword evidence="12" id="KW-1185">Reference proteome</keyword>
<dbReference type="InterPro" id="IPR029063">
    <property type="entry name" value="SAM-dependent_MTases_sf"/>
</dbReference>
<dbReference type="SUPFAM" id="SSF47336">
    <property type="entry name" value="ACP-like"/>
    <property type="match status" value="1"/>
</dbReference>
<dbReference type="Pfam" id="PF13489">
    <property type="entry name" value="Methyltransf_23"/>
    <property type="match status" value="1"/>
</dbReference>
<dbReference type="InterPro" id="IPR001227">
    <property type="entry name" value="Ac_transferase_dom_sf"/>
</dbReference>
<feature type="domain" description="Carrier" evidence="8">
    <location>
        <begin position="2489"/>
        <end position="2566"/>
    </location>
</feature>
<dbReference type="GO" id="GO:1901336">
    <property type="term" value="P:lactone biosynthetic process"/>
    <property type="evidence" value="ECO:0007669"/>
    <property type="project" value="UniProtKB-ARBA"/>
</dbReference>
<dbReference type="InterPro" id="IPR036736">
    <property type="entry name" value="ACP-like_sf"/>
</dbReference>
<dbReference type="Pfam" id="PF08659">
    <property type="entry name" value="KR"/>
    <property type="match status" value="1"/>
</dbReference>
<dbReference type="InterPro" id="IPR016036">
    <property type="entry name" value="Malonyl_transacylase_ACP-bd"/>
</dbReference>
<dbReference type="FunFam" id="3.40.50.720:FF:000209">
    <property type="entry name" value="Polyketide synthase Pks12"/>
    <property type="match status" value="1"/>
</dbReference>
<dbReference type="Pfam" id="PF23297">
    <property type="entry name" value="ACP_SdgA_C"/>
    <property type="match status" value="1"/>
</dbReference>
<dbReference type="Pfam" id="PF16197">
    <property type="entry name" value="KAsynt_C_assoc"/>
    <property type="match status" value="1"/>
</dbReference>
<dbReference type="PROSITE" id="PS52019">
    <property type="entry name" value="PKS_MFAS_DH"/>
    <property type="match status" value="1"/>
</dbReference>
<evidence type="ECO:0000259" key="10">
    <source>
        <dbReference type="PROSITE" id="PS52019"/>
    </source>
</evidence>
<dbReference type="CDD" id="cd02440">
    <property type="entry name" value="AdoMet_MTases"/>
    <property type="match status" value="1"/>
</dbReference>
<dbReference type="InterPro" id="IPR014031">
    <property type="entry name" value="Ketoacyl_synth_C"/>
</dbReference>
<evidence type="ECO:0000256" key="4">
    <source>
        <dbReference type="ARBA" id="ARBA00023268"/>
    </source>
</evidence>
<dbReference type="Gene3D" id="3.10.129.110">
    <property type="entry name" value="Polyketide synthase dehydratase"/>
    <property type="match status" value="1"/>
</dbReference>
<dbReference type="SUPFAM" id="SSF53335">
    <property type="entry name" value="S-adenosyl-L-methionine-dependent methyltransferases"/>
    <property type="match status" value="1"/>
</dbReference>
<dbReference type="GO" id="GO:0004312">
    <property type="term" value="F:fatty acid synthase activity"/>
    <property type="evidence" value="ECO:0007669"/>
    <property type="project" value="TreeGrafter"/>
</dbReference>
<feature type="active site" description="Proton acceptor; for dehydratase activity" evidence="6">
    <location>
        <position position="991"/>
    </location>
</feature>
<evidence type="ECO:0000256" key="6">
    <source>
        <dbReference type="PROSITE-ProRule" id="PRU01363"/>
    </source>
</evidence>
<protein>
    <submittedName>
        <fullName evidence="11">Uncharacterized protein</fullName>
    </submittedName>
</protein>
<evidence type="ECO:0000313" key="11">
    <source>
        <dbReference type="EMBL" id="KKK20299.1"/>
    </source>
</evidence>
<feature type="domain" description="PKS/mFAS DH" evidence="10">
    <location>
        <begin position="959"/>
        <end position="1273"/>
    </location>
</feature>
<dbReference type="InterPro" id="IPR049900">
    <property type="entry name" value="PKS_mFAS_DH"/>
</dbReference>
<dbReference type="InterPro" id="IPR020806">
    <property type="entry name" value="PKS_PP-bd"/>
</dbReference>
<evidence type="ECO:0000256" key="7">
    <source>
        <dbReference type="SAM" id="MobiDB-lite"/>
    </source>
</evidence>
<dbReference type="InterPro" id="IPR009081">
    <property type="entry name" value="PP-bd_ACP"/>
</dbReference>
<dbReference type="PANTHER" id="PTHR43775">
    <property type="entry name" value="FATTY ACID SYNTHASE"/>
    <property type="match status" value="1"/>
</dbReference>
<keyword evidence="3" id="KW-0808">Transferase</keyword>
<dbReference type="Gene3D" id="1.10.1200.10">
    <property type="entry name" value="ACP-like"/>
    <property type="match status" value="1"/>
</dbReference>
<evidence type="ECO:0000256" key="3">
    <source>
        <dbReference type="ARBA" id="ARBA00022679"/>
    </source>
</evidence>
<evidence type="ECO:0000256" key="2">
    <source>
        <dbReference type="ARBA" id="ARBA00022553"/>
    </source>
</evidence>
<dbReference type="CDD" id="cd00833">
    <property type="entry name" value="PKS"/>
    <property type="match status" value="1"/>
</dbReference>
<dbReference type="Gene3D" id="3.30.70.3290">
    <property type="match status" value="1"/>
</dbReference>
<keyword evidence="5" id="KW-0012">Acyltransferase</keyword>
<evidence type="ECO:0000313" key="12">
    <source>
        <dbReference type="Proteomes" id="UP000034291"/>
    </source>
</evidence>
<dbReference type="SMART" id="SM00825">
    <property type="entry name" value="PKS_KS"/>
    <property type="match status" value="1"/>
</dbReference>
<dbReference type="SMART" id="SM00829">
    <property type="entry name" value="PKS_ER"/>
    <property type="match status" value="1"/>
</dbReference>
<dbReference type="SUPFAM" id="SSF55048">
    <property type="entry name" value="Probable ACP-binding domain of malonyl-CoA ACP transacylase"/>
    <property type="match status" value="1"/>
</dbReference>
<gene>
    <name evidence="11" type="ORF">ARAM_002425</name>
</gene>
<dbReference type="OrthoDB" id="329835at2759"/>
<dbReference type="SUPFAM" id="SSF50129">
    <property type="entry name" value="GroES-like"/>
    <property type="match status" value="1"/>
</dbReference>
<dbReference type="PANTHER" id="PTHR43775:SF29">
    <property type="entry name" value="ASPERFURANONE POLYKETIDE SYNTHASE AFOG-RELATED"/>
    <property type="match status" value="1"/>
</dbReference>
<dbReference type="SUPFAM" id="SSF51735">
    <property type="entry name" value="NAD(P)-binding Rossmann-fold domains"/>
    <property type="match status" value="2"/>
</dbReference>
<dbReference type="Gene3D" id="3.40.50.150">
    <property type="entry name" value="Vaccinia Virus protein VP39"/>
    <property type="match status" value="1"/>
</dbReference>
<dbReference type="Gene3D" id="3.40.47.10">
    <property type="match status" value="1"/>
</dbReference>
<dbReference type="InterPro" id="IPR049551">
    <property type="entry name" value="PKS_DH_C"/>
</dbReference>
<dbReference type="InterPro" id="IPR049552">
    <property type="entry name" value="PKS_DH_N"/>
</dbReference>
<dbReference type="GO" id="GO:0044550">
    <property type="term" value="P:secondary metabolite biosynthetic process"/>
    <property type="evidence" value="ECO:0007669"/>
    <property type="project" value="UniProtKB-ARBA"/>
</dbReference>
<dbReference type="GO" id="GO:0016491">
    <property type="term" value="F:oxidoreductase activity"/>
    <property type="evidence" value="ECO:0007669"/>
    <property type="project" value="InterPro"/>
</dbReference>
<keyword evidence="4" id="KW-0511">Multifunctional enzyme</keyword>
<dbReference type="SUPFAM" id="SSF53901">
    <property type="entry name" value="Thiolase-like"/>
    <property type="match status" value="1"/>
</dbReference>
<dbReference type="InterPro" id="IPR050091">
    <property type="entry name" value="PKS_NRPS_Biosynth_Enz"/>
</dbReference>
<dbReference type="Proteomes" id="UP000034291">
    <property type="component" value="Unassembled WGS sequence"/>
</dbReference>
<dbReference type="InterPro" id="IPR011032">
    <property type="entry name" value="GroES-like_sf"/>
</dbReference>
<dbReference type="SMART" id="SM00826">
    <property type="entry name" value="PKS_DH"/>
    <property type="match status" value="1"/>
</dbReference>
<dbReference type="InterPro" id="IPR032821">
    <property type="entry name" value="PKS_assoc"/>
</dbReference>
<organism evidence="11 12">
    <name type="scientific">Aspergillus rambellii</name>
    <dbReference type="NCBI Taxonomy" id="308745"/>
    <lineage>
        <taxon>Eukaryota</taxon>
        <taxon>Fungi</taxon>
        <taxon>Dikarya</taxon>
        <taxon>Ascomycota</taxon>
        <taxon>Pezizomycotina</taxon>
        <taxon>Eurotiomycetes</taxon>
        <taxon>Eurotiomycetidae</taxon>
        <taxon>Eurotiales</taxon>
        <taxon>Aspergillaceae</taxon>
        <taxon>Aspergillus</taxon>
        <taxon>Aspergillus subgen. Nidulantes</taxon>
    </lineage>
</organism>
<keyword evidence="1" id="KW-0596">Phosphopantetheine</keyword>
<dbReference type="Gene3D" id="3.40.50.720">
    <property type="entry name" value="NAD(P)-binding Rossmann-like Domain"/>
    <property type="match status" value="1"/>
</dbReference>
<dbReference type="InterPro" id="IPR016039">
    <property type="entry name" value="Thiolase-like"/>
</dbReference>
<evidence type="ECO:0000259" key="8">
    <source>
        <dbReference type="PROSITE" id="PS50075"/>
    </source>
</evidence>
<comment type="caution">
    <text evidence="11">The sequence shown here is derived from an EMBL/GenBank/DDBJ whole genome shotgun (WGS) entry which is preliminary data.</text>
</comment>
<dbReference type="InterPro" id="IPR020841">
    <property type="entry name" value="PKS_Beta-ketoAc_synthase_dom"/>
</dbReference>
<dbReference type="Gene3D" id="3.40.366.10">
    <property type="entry name" value="Malonyl-Coenzyme A Acyl Carrier Protein, domain 2"/>
    <property type="match status" value="1"/>
</dbReference>
<dbReference type="SMART" id="SM00822">
    <property type="entry name" value="PKS_KR"/>
    <property type="match status" value="1"/>
</dbReference>
<dbReference type="InterPro" id="IPR057326">
    <property type="entry name" value="KR_dom"/>
</dbReference>
<dbReference type="Pfam" id="PF21089">
    <property type="entry name" value="PKS_DH_N"/>
    <property type="match status" value="1"/>
</dbReference>
<dbReference type="STRING" id="308745.A0A0F8UL27"/>
<dbReference type="Pfam" id="PF13602">
    <property type="entry name" value="ADH_zinc_N_2"/>
    <property type="match status" value="1"/>
</dbReference>
<dbReference type="SUPFAM" id="SSF52151">
    <property type="entry name" value="FabD/lysophospholipase-like"/>
    <property type="match status" value="1"/>
</dbReference>
<dbReference type="InterPro" id="IPR020807">
    <property type="entry name" value="PKS_DH"/>
</dbReference>
<dbReference type="PROSITE" id="PS52004">
    <property type="entry name" value="KS3_2"/>
    <property type="match status" value="1"/>
</dbReference>
<feature type="active site" description="Proton donor; for dehydratase activity" evidence="6">
    <location>
        <position position="1181"/>
    </location>
</feature>
<dbReference type="InterPro" id="IPR014030">
    <property type="entry name" value="Ketoacyl_synth_N"/>
</dbReference>
<dbReference type="Pfam" id="PF14765">
    <property type="entry name" value="PS-DH"/>
    <property type="match status" value="1"/>
</dbReference>
<dbReference type="InterPro" id="IPR013968">
    <property type="entry name" value="PKS_KR"/>
</dbReference>
<feature type="region of interest" description="Disordered" evidence="7">
    <location>
        <begin position="1"/>
        <end position="28"/>
    </location>
</feature>
<evidence type="ECO:0000256" key="5">
    <source>
        <dbReference type="ARBA" id="ARBA00023315"/>
    </source>
</evidence>
<dbReference type="EMBL" id="JZBS01002061">
    <property type="protein sequence ID" value="KKK20299.1"/>
    <property type="molecule type" value="Genomic_DNA"/>
</dbReference>
<feature type="domain" description="Ketosynthase family 3 (KS3)" evidence="9">
    <location>
        <begin position="30"/>
        <end position="454"/>
    </location>
</feature>
<keyword evidence="2" id="KW-0597">Phosphoprotein</keyword>
<accession>A0A0F8UL27</accession>
<dbReference type="Pfam" id="PF00698">
    <property type="entry name" value="Acyl_transf_1"/>
    <property type="match status" value="1"/>
</dbReference>
<evidence type="ECO:0000259" key="9">
    <source>
        <dbReference type="PROSITE" id="PS52004"/>
    </source>
</evidence>
<dbReference type="Pfam" id="PF23114">
    <property type="entry name" value="NAD-bd_HRPKS_sdrA"/>
    <property type="match status" value="1"/>
</dbReference>
<dbReference type="SMART" id="SM00827">
    <property type="entry name" value="PKS_AT"/>
    <property type="match status" value="1"/>
</dbReference>